<dbReference type="Gene3D" id="2.40.170.20">
    <property type="entry name" value="TonB-dependent receptor, beta-barrel domain"/>
    <property type="match status" value="1"/>
</dbReference>
<dbReference type="InterPro" id="IPR037066">
    <property type="entry name" value="Plug_dom_sf"/>
</dbReference>
<evidence type="ECO:0000313" key="9">
    <source>
        <dbReference type="EMBL" id="VTR43071.1"/>
    </source>
</evidence>
<sequence length="1164" mass="130799">MQKFLFFASGDYFAHFNPKHRKIFLSTMKVNLIGGLLLSSSLQLMALPESLGQRMNTVKIHMGTSSLSLKKALQELEHKSGITIFYPSELVDRYMAPVMDTQSRSVSETLRLMLQQTNLNFKETSLGVVLFEDPGKTALRNERDQPRRIGGIVLDENGRPIAGVTVLLKNAKDPQVRVESGSTATDQNGHWGLPATAPGSVLVFSMIGYVSQEVPLSGKTEFRVVLKTLENRIEDVVVTGLFERPKEMYTGAARSFTKEQLQNVSSDNVLSAIKSLDPSFQMPENLNLGSNPNALPEVTLRGGNSLIDPNSSGSSPFNYSNSPNTPLFILDGFEVSLSRINDLDLTRIKSIDLLKDATATSIYGSRAANGVVVIETIRPKSGKLQVTYTGNMTLEMPDLKGYDVLNATEKLELERQTGVYNNSWNSTDQQLKTIYNSRLAAVRSGVNTDWLAQPVRTGIGQKHNLYLEGGREEVQYGVNLNYYNNAGVMKGSGRQTMTGNTFLAYRYKNLLFKNDLTLVSNKGTNSPYGSFRQYAQLNPYWTPYNPDGSYKVYLEDILNEETGKRLTNFDSYDNLTDYIGRPVNPLYDAALNLVDQTNYHSIINNFALEWQAYSWLKFKGTFAYLYQADESDRFLPAQHSSFTNVATFEKGSYTKGYGKNQRYEGIFSANFNKTFDKNLIFATLGANISQEDNHTETFKVVGFPNASMDNMSQGLQFATGTRPEGTENIKRLAGLFSNLSFSHDNRYLLDFSFRLDGSSQFGSDNRFAPFWSAGAGWNLHKEHFLAGVKGLDRLKLRYSFGYTGSQNFDSFYGKTTSRYFNSTDYRGMIGTYLLGFGNNALAWQKTQKNNIGLDLTLFNRFDLTANYYIEKTEGSIASISTAPSTGFDQYKENMGDLEAKGWELYTRYNIVSNTANRNNWSVFVNLFSVKTKITKVSNTIAALNKAANEELSSLPITRYAEGQSQTAIWAVPSLGIDPASGYEIFRTRDGKLTNTYNPLDQVIAGDSRSDVEGTFGTNFEYNGIGFNAFFRFRVGGQAYNQTLADRVENVDARLYNVDRRVAEERWMKQGDHVFYKGLIDADGYAITTPTYATSRFVQNDNLLSLESVSVFYRFKDQFTKRWGMSNTKISMYSNDVFQMSSIRRERGLDYPFARSFTLQLSTSF</sequence>
<keyword evidence="2 7" id="KW-0813">Transport</keyword>
<dbReference type="Gene3D" id="3.55.50.30">
    <property type="match status" value="1"/>
</dbReference>
<keyword evidence="6 7" id="KW-0998">Cell outer membrane</keyword>
<dbReference type="Gene3D" id="2.170.130.10">
    <property type="entry name" value="TonB-dependent receptor, plug domain"/>
    <property type="match status" value="1"/>
</dbReference>
<comment type="subcellular location">
    <subcellularLocation>
        <location evidence="1 7">Cell outer membrane</location>
        <topology evidence="1 7">Multi-pass membrane protein</topology>
    </subcellularLocation>
</comment>
<evidence type="ECO:0000256" key="3">
    <source>
        <dbReference type="ARBA" id="ARBA00022452"/>
    </source>
</evidence>
<keyword evidence="4 7" id="KW-0812">Transmembrane</keyword>
<dbReference type="InterPro" id="IPR039426">
    <property type="entry name" value="TonB-dep_rcpt-like"/>
</dbReference>
<dbReference type="NCBIfam" id="TIGR04056">
    <property type="entry name" value="OMP_RagA_SusC"/>
    <property type="match status" value="1"/>
</dbReference>
<dbReference type="KEGG" id="stha:NCTC11429_02795"/>
<feature type="domain" description="TonB-dependent receptor plug" evidence="8">
    <location>
        <begin position="248"/>
        <end position="371"/>
    </location>
</feature>
<dbReference type="STRING" id="1123265.GCA_000686625_02034"/>
<evidence type="ECO:0000256" key="5">
    <source>
        <dbReference type="ARBA" id="ARBA00023136"/>
    </source>
</evidence>
<dbReference type="SUPFAM" id="SSF56935">
    <property type="entry name" value="Porins"/>
    <property type="match status" value="1"/>
</dbReference>
<dbReference type="EMBL" id="LR590484">
    <property type="protein sequence ID" value="VTR43071.1"/>
    <property type="molecule type" value="Genomic_DNA"/>
</dbReference>
<dbReference type="InterPro" id="IPR012910">
    <property type="entry name" value="Plug_dom"/>
</dbReference>
<accession>A0A4U9VII2</accession>
<evidence type="ECO:0000256" key="7">
    <source>
        <dbReference type="PROSITE-ProRule" id="PRU01360"/>
    </source>
</evidence>
<dbReference type="InterPro" id="IPR008969">
    <property type="entry name" value="CarboxyPept-like_regulatory"/>
</dbReference>
<dbReference type="PROSITE" id="PS52016">
    <property type="entry name" value="TONB_DEPENDENT_REC_3"/>
    <property type="match status" value="1"/>
</dbReference>
<dbReference type="SUPFAM" id="SSF49464">
    <property type="entry name" value="Carboxypeptidase regulatory domain-like"/>
    <property type="match status" value="1"/>
</dbReference>
<evidence type="ECO:0000313" key="10">
    <source>
        <dbReference type="Proteomes" id="UP000308196"/>
    </source>
</evidence>
<evidence type="ECO:0000256" key="2">
    <source>
        <dbReference type="ARBA" id="ARBA00022448"/>
    </source>
</evidence>
<dbReference type="Gene3D" id="2.60.40.1120">
    <property type="entry name" value="Carboxypeptidase-like, regulatory domain"/>
    <property type="match status" value="1"/>
</dbReference>
<evidence type="ECO:0000256" key="6">
    <source>
        <dbReference type="ARBA" id="ARBA00023237"/>
    </source>
</evidence>
<reference evidence="9 10" key="1">
    <citation type="submission" date="2019-05" db="EMBL/GenBank/DDBJ databases">
        <authorList>
            <consortium name="Pathogen Informatics"/>
        </authorList>
    </citation>
    <scope>NUCLEOTIDE SEQUENCE [LARGE SCALE GENOMIC DNA]</scope>
    <source>
        <strain evidence="9 10">NCTC11429</strain>
    </source>
</reference>
<dbReference type="GO" id="GO:0009279">
    <property type="term" value="C:cell outer membrane"/>
    <property type="evidence" value="ECO:0007669"/>
    <property type="project" value="UniProtKB-SubCell"/>
</dbReference>
<dbReference type="Proteomes" id="UP000308196">
    <property type="component" value="Chromosome"/>
</dbReference>
<evidence type="ECO:0000259" key="8">
    <source>
        <dbReference type="Pfam" id="PF07715"/>
    </source>
</evidence>
<gene>
    <name evidence="9" type="ORF">NCTC11429_02795</name>
</gene>
<dbReference type="NCBIfam" id="TIGR04057">
    <property type="entry name" value="SusC_RagA_signa"/>
    <property type="match status" value="1"/>
</dbReference>
<organism evidence="9 10">
    <name type="scientific">Sphingobacterium thalpophilum</name>
    <dbReference type="NCBI Taxonomy" id="259"/>
    <lineage>
        <taxon>Bacteria</taxon>
        <taxon>Pseudomonadati</taxon>
        <taxon>Bacteroidota</taxon>
        <taxon>Sphingobacteriia</taxon>
        <taxon>Sphingobacteriales</taxon>
        <taxon>Sphingobacteriaceae</taxon>
        <taxon>Sphingobacterium</taxon>
    </lineage>
</organism>
<keyword evidence="5 7" id="KW-0472">Membrane</keyword>
<evidence type="ECO:0000256" key="1">
    <source>
        <dbReference type="ARBA" id="ARBA00004571"/>
    </source>
</evidence>
<evidence type="ECO:0000256" key="4">
    <source>
        <dbReference type="ARBA" id="ARBA00022692"/>
    </source>
</evidence>
<dbReference type="InterPro" id="IPR036942">
    <property type="entry name" value="Beta-barrel_TonB_sf"/>
</dbReference>
<dbReference type="AlphaFoldDB" id="A0A4U9VII2"/>
<protein>
    <submittedName>
        <fullName evidence="9">TonB-linked outer membrane protein, SusC/RagA family</fullName>
    </submittedName>
</protein>
<keyword evidence="3 7" id="KW-1134">Transmembrane beta strand</keyword>
<comment type="similarity">
    <text evidence="7">Belongs to the TonB-dependent receptor family.</text>
</comment>
<dbReference type="Pfam" id="PF13620">
    <property type="entry name" value="CarboxypepD_reg"/>
    <property type="match status" value="1"/>
</dbReference>
<dbReference type="InterPro" id="IPR023997">
    <property type="entry name" value="TonB-dep_OMP_SusC/RagA_CS"/>
</dbReference>
<dbReference type="Pfam" id="PF07715">
    <property type="entry name" value="Plug"/>
    <property type="match status" value="1"/>
</dbReference>
<name>A0A4U9VII2_9SPHI</name>
<dbReference type="InterPro" id="IPR023996">
    <property type="entry name" value="TonB-dep_OMP_SusC/RagA"/>
</dbReference>
<proteinExistence type="inferred from homology"/>